<comment type="caution">
    <text evidence="2">The sequence shown here is derived from an EMBL/GenBank/DDBJ whole genome shotgun (WGS) entry which is preliminary data.</text>
</comment>
<proteinExistence type="predicted"/>
<evidence type="ECO:0000256" key="1">
    <source>
        <dbReference type="SAM" id="Phobius"/>
    </source>
</evidence>
<feature type="transmembrane region" description="Helical" evidence="1">
    <location>
        <begin position="31"/>
        <end position="53"/>
    </location>
</feature>
<dbReference type="EMBL" id="JBHMAA010000015">
    <property type="protein sequence ID" value="MFB9950241.1"/>
    <property type="molecule type" value="Genomic_DNA"/>
</dbReference>
<gene>
    <name evidence="2" type="ORF">ACFFP0_15380</name>
</gene>
<evidence type="ECO:0000313" key="2">
    <source>
        <dbReference type="EMBL" id="MFB9950241.1"/>
    </source>
</evidence>
<dbReference type="RefSeq" id="WP_377262275.1">
    <property type="nucleotide sequence ID" value="NZ_JBHMAA010000015.1"/>
</dbReference>
<keyword evidence="1" id="KW-0472">Membrane</keyword>
<protein>
    <submittedName>
        <fullName evidence="2">Uncharacterized protein</fullName>
    </submittedName>
</protein>
<sequence length="57" mass="6300">MLRTIGHMRGHVYPRSHIFDRRNSGRLHGSGIVMGMLVVMLAMLAAAYAITLISTAF</sequence>
<keyword evidence="1" id="KW-1133">Transmembrane helix</keyword>
<reference evidence="2 3" key="1">
    <citation type="submission" date="2024-09" db="EMBL/GenBank/DDBJ databases">
        <authorList>
            <person name="Sun Q."/>
            <person name="Mori K."/>
        </authorList>
    </citation>
    <scope>NUCLEOTIDE SEQUENCE [LARGE SCALE GENOMIC DNA]</scope>
    <source>
        <strain evidence="2 3">TBRC 4938</strain>
    </source>
</reference>
<evidence type="ECO:0000313" key="3">
    <source>
        <dbReference type="Proteomes" id="UP001589692"/>
    </source>
</evidence>
<dbReference type="Proteomes" id="UP001589692">
    <property type="component" value="Unassembled WGS sequence"/>
</dbReference>
<name>A0ABV6AI03_9HYPH</name>
<accession>A0ABV6AI03</accession>
<keyword evidence="3" id="KW-1185">Reference proteome</keyword>
<keyword evidence="1" id="KW-0812">Transmembrane</keyword>
<organism evidence="2 3">
    <name type="scientific">Rhizobium puerariae</name>
    <dbReference type="NCBI Taxonomy" id="1585791"/>
    <lineage>
        <taxon>Bacteria</taxon>
        <taxon>Pseudomonadati</taxon>
        <taxon>Pseudomonadota</taxon>
        <taxon>Alphaproteobacteria</taxon>
        <taxon>Hyphomicrobiales</taxon>
        <taxon>Rhizobiaceae</taxon>
        <taxon>Rhizobium/Agrobacterium group</taxon>
        <taxon>Rhizobium</taxon>
    </lineage>
</organism>